<keyword evidence="1 4" id="KW-0378">Hydrolase</keyword>
<reference evidence="4 5" key="2">
    <citation type="journal article" date="2010" name="Stand. Genomic Sci.">
        <title>Complete genome sequence of Sebaldella termitidis type strain (NCTC 11300).</title>
        <authorList>
            <person name="Harmon-Smith M."/>
            <person name="Celia L."/>
            <person name="Chertkov O."/>
            <person name="Lapidus A."/>
            <person name="Copeland A."/>
            <person name="Glavina Del Rio T."/>
            <person name="Nolan M."/>
            <person name="Lucas S."/>
            <person name="Tice H."/>
            <person name="Cheng J.F."/>
            <person name="Han C."/>
            <person name="Detter J.C."/>
            <person name="Bruce D."/>
            <person name="Goodwin L."/>
            <person name="Pitluck S."/>
            <person name="Pati A."/>
            <person name="Liolios K."/>
            <person name="Ivanova N."/>
            <person name="Mavromatis K."/>
            <person name="Mikhailova N."/>
            <person name="Chen A."/>
            <person name="Palaniappan K."/>
            <person name="Land M."/>
            <person name="Hauser L."/>
            <person name="Chang Y.J."/>
            <person name="Jeffries C.D."/>
            <person name="Brettin T."/>
            <person name="Goker M."/>
            <person name="Beck B."/>
            <person name="Bristow J."/>
            <person name="Eisen J.A."/>
            <person name="Markowitz V."/>
            <person name="Hugenholtz P."/>
            <person name="Kyrpides N.C."/>
            <person name="Klenk H.P."/>
            <person name="Chen F."/>
        </authorList>
    </citation>
    <scope>NUCLEOTIDE SEQUENCE [LARGE SCALE GENOMIC DNA]</scope>
    <source>
        <strain evidence="5">ATCC 33386 / NCTC 11300</strain>
    </source>
</reference>
<keyword evidence="5" id="KW-1185">Reference proteome</keyword>
<dbReference type="InterPro" id="IPR036452">
    <property type="entry name" value="Ribo_hydro-like"/>
</dbReference>
<dbReference type="GO" id="GO:0005829">
    <property type="term" value="C:cytosol"/>
    <property type="evidence" value="ECO:0007669"/>
    <property type="project" value="TreeGrafter"/>
</dbReference>
<dbReference type="Proteomes" id="UP000000845">
    <property type="component" value="Chromosome"/>
</dbReference>
<dbReference type="PROSITE" id="PS01247">
    <property type="entry name" value="IUNH"/>
    <property type="match status" value="1"/>
</dbReference>
<dbReference type="CDD" id="cd02651">
    <property type="entry name" value="nuc_hydro_IU_UC_XIUA"/>
    <property type="match status" value="1"/>
</dbReference>
<dbReference type="SUPFAM" id="SSF53590">
    <property type="entry name" value="Nucleoside hydrolase"/>
    <property type="match status" value="1"/>
</dbReference>
<dbReference type="NCBIfam" id="NF007417">
    <property type="entry name" value="PRK09955.1"/>
    <property type="match status" value="1"/>
</dbReference>
<feature type="domain" description="Inosine/uridine-preferring nucleoside hydrolase" evidence="3">
    <location>
        <begin position="6"/>
        <end position="300"/>
    </location>
</feature>
<dbReference type="EMBL" id="CP001739">
    <property type="protein sequence ID" value="ACZ10568.1"/>
    <property type="molecule type" value="Genomic_DNA"/>
</dbReference>
<protein>
    <submittedName>
        <fullName evidence="4">Ribosylpyrimidine nucleosidase</fullName>
        <ecNumber evidence="4">3.2.2.8</ecNumber>
    </submittedName>
</protein>
<keyword evidence="2 4" id="KW-0326">Glycosidase</keyword>
<sequence>MEKRKIIIDCDPGHDDAIALMMAYNNPKLDLLGITIVAGNQTLEKTRQNGLNVCQALNIKVPVYAGMSLPMVREQVVAANVHGETGLDGPVFEPLKIKAEEKHAITYIIETLMTSDNDITLVPIGPLSNIAMAMRIEPRIIPKIKEIVLMGGAYAIGNFTPSAEFNFFADPEAAHVVFTSGVPIVMMGLDLTNQTVCTEEVIKRMEAIGNKASALFCDIMRFVLKTQNEEFGLSGGPLHDATCIAYLTDPSLFILESMYTAIDIKSELCYGRTVCDVLDVLKKPHNSKVGMKIDVDEFWNMVERSIKSYQ</sequence>
<dbReference type="STRING" id="526218.Sterm_3734"/>
<evidence type="ECO:0000313" key="5">
    <source>
        <dbReference type="Proteomes" id="UP000000845"/>
    </source>
</evidence>
<dbReference type="GO" id="GO:0008477">
    <property type="term" value="F:purine nucleosidase activity"/>
    <property type="evidence" value="ECO:0007669"/>
    <property type="project" value="TreeGrafter"/>
</dbReference>
<dbReference type="GO" id="GO:0006152">
    <property type="term" value="P:purine nucleoside catabolic process"/>
    <property type="evidence" value="ECO:0007669"/>
    <property type="project" value="TreeGrafter"/>
</dbReference>
<name>D1ART2_SEBTE</name>
<dbReference type="PANTHER" id="PTHR12304">
    <property type="entry name" value="INOSINE-URIDINE PREFERRING NUCLEOSIDE HYDROLASE"/>
    <property type="match status" value="1"/>
</dbReference>
<dbReference type="InterPro" id="IPR015910">
    <property type="entry name" value="I/U_nuclsd_hydro_CS"/>
</dbReference>
<dbReference type="EC" id="3.2.2.8" evidence="4"/>
<proteinExistence type="predicted"/>
<dbReference type="PANTHER" id="PTHR12304:SF4">
    <property type="entry name" value="URIDINE NUCLEOSIDASE"/>
    <property type="match status" value="1"/>
</dbReference>
<dbReference type="KEGG" id="str:Sterm_3734"/>
<accession>D1ART2</accession>
<reference evidence="5" key="1">
    <citation type="submission" date="2009-09" db="EMBL/GenBank/DDBJ databases">
        <title>The complete chromosome of Sebaldella termitidis ATCC 33386.</title>
        <authorList>
            <consortium name="US DOE Joint Genome Institute (JGI-PGF)"/>
            <person name="Lucas S."/>
            <person name="Copeland A."/>
            <person name="Lapidus A."/>
            <person name="Glavina del Rio T."/>
            <person name="Dalin E."/>
            <person name="Tice H."/>
            <person name="Bruce D."/>
            <person name="Goodwin L."/>
            <person name="Pitluck S."/>
            <person name="Kyrpides N."/>
            <person name="Mavromatis K."/>
            <person name="Ivanova N."/>
            <person name="Mikhailova N."/>
            <person name="Sims D."/>
            <person name="Meincke L."/>
            <person name="Brettin T."/>
            <person name="Detter J.C."/>
            <person name="Han C."/>
            <person name="Larimer F."/>
            <person name="Land M."/>
            <person name="Hauser L."/>
            <person name="Markowitz V."/>
            <person name="Cheng J.F."/>
            <person name="Hugenholtz P."/>
            <person name="Woyke T."/>
            <person name="Wu D."/>
            <person name="Eisen J.A."/>
        </authorList>
    </citation>
    <scope>NUCLEOTIDE SEQUENCE [LARGE SCALE GENOMIC DNA]</scope>
    <source>
        <strain evidence="5">ATCC 33386 / NCTC 11300</strain>
    </source>
</reference>
<evidence type="ECO:0000256" key="2">
    <source>
        <dbReference type="ARBA" id="ARBA00023295"/>
    </source>
</evidence>
<dbReference type="HOGENOM" id="CLU_036838_2_0_0"/>
<gene>
    <name evidence="4" type="ordered locus">Sterm_3734</name>
</gene>
<dbReference type="Gene3D" id="3.90.245.10">
    <property type="entry name" value="Ribonucleoside hydrolase-like"/>
    <property type="match status" value="1"/>
</dbReference>
<dbReference type="InterPro" id="IPR001910">
    <property type="entry name" value="Inosine/uridine_hydrolase_dom"/>
</dbReference>
<dbReference type="eggNOG" id="COG1957">
    <property type="taxonomic scope" value="Bacteria"/>
</dbReference>
<dbReference type="InterPro" id="IPR023186">
    <property type="entry name" value="IUNH"/>
</dbReference>
<dbReference type="Pfam" id="PF01156">
    <property type="entry name" value="IU_nuc_hydro"/>
    <property type="match status" value="1"/>
</dbReference>
<dbReference type="RefSeq" id="WP_012863150.1">
    <property type="nucleotide sequence ID" value="NC_013517.1"/>
</dbReference>
<dbReference type="AlphaFoldDB" id="D1ART2"/>
<dbReference type="GO" id="GO:0045437">
    <property type="term" value="F:uridine nucleosidase activity"/>
    <property type="evidence" value="ECO:0007669"/>
    <property type="project" value="UniProtKB-ARBA"/>
</dbReference>
<evidence type="ECO:0000259" key="3">
    <source>
        <dbReference type="Pfam" id="PF01156"/>
    </source>
</evidence>
<organism evidence="4 5">
    <name type="scientific">Sebaldella termitidis (strain ATCC 33386 / NCTC 11300)</name>
    <dbReference type="NCBI Taxonomy" id="526218"/>
    <lineage>
        <taxon>Bacteria</taxon>
        <taxon>Fusobacteriati</taxon>
        <taxon>Fusobacteriota</taxon>
        <taxon>Fusobacteriia</taxon>
        <taxon>Fusobacteriales</taxon>
        <taxon>Leptotrichiaceae</taxon>
        <taxon>Sebaldella</taxon>
    </lineage>
</organism>
<evidence type="ECO:0000313" key="4">
    <source>
        <dbReference type="EMBL" id="ACZ10568.1"/>
    </source>
</evidence>
<evidence type="ECO:0000256" key="1">
    <source>
        <dbReference type="ARBA" id="ARBA00022801"/>
    </source>
</evidence>